<keyword evidence="1" id="KW-0732">Signal</keyword>
<reference evidence="3" key="1">
    <citation type="submission" date="2025-08" db="UniProtKB">
        <authorList>
            <consortium name="RefSeq"/>
        </authorList>
    </citation>
    <scope>IDENTIFICATION</scope>
    <source>
        <tissue evidence="3">Entire body</tissue>
    </source>
</reference>
<keyword evidence="2" id="KW-1185">Reference proteome</keyword>
<sequence>MSICFLKRTSFIACCVLVKFLLQKVDSRCSKRTGRTPSKAVNKQLACNLSVHERLDEHLARFWKIDEVQQVESYSVEEKQVEKHFVATHSRDPTGRFIVKLPFKQESLCLGNFKDIALKRFHSLERKLHKQPRLSEQYTQFITEYFHLGHMSVAAPDDNGLQTSYYLPHHSVLKEDSLSTKLRVAFNASAKTTSGKSLNDI</sequence>
<dbReference type="RefSeq" id="XP_018323617.1">
    <property type="nucleotide sequence ID" value="XM_018468115.1"/>
</dbReference>
<dbReference type="KEGG" id="apln:108735896"/>
<dbReference type="InParanoid" id="A0A1W4WSZ4"/>
<dbReference type="STRING" id="224129.A0A1W4WSZ4"/>
<name>A0A1W4WSZ4_AGRPL</name>
<dbReference type="Proteomes" id="UP000192223">
    <property type="component" value="Unplaced"/>
</dbReference>
<proteinExistence type="predicted"/>
<gene>
    <name evidence="3" type="primary">LOC108735896</name>
</gene>
<evidence type="ECO:0000256" key="1">
    <source>
        <dbReference type="SAM" id="SignalP"/>
    </source>
</evidence>
<evidence type="ECO:0000313" key="3">
    <source>
        <dbReference type="RefSeq" id="XP_018323617.1"/>
    </source>
</evidence>
<feature type="signal peptide" evidence="1">
    <location>
        <begin position="1"/>
        <end position="27"/>
    </location>
</feature>
<dbReference type="PANTHER" id="PTHR47331">
    <property type="entry name" value="PHD-TYPE DOMAIN-CONTAINING PROTEIN"/>
    <property type="match status" value="1"/>
</dbReference>
<dbReference type="AlphaFoldDB" id="A0A1W4WSZ4"/>
<accession>A0A1W4WSZ4</accession>
<dbReference type="OrthoDB" id="6778194at2759"/>
<protein>
    <submittedName>
        <fullName evidence="3">Uncharacterized protein LOC108735896</fullName>
    </submittedName>
</protein>
<evidence type="ECO:0000313" key="2">
    <source>
        <dbReference type="Proteomes" id="UP000192223"/>
    </source>
</evidence>
<dbReference type="GeneID" id="108735896"/>
<organism evidence="2 3">
    <name type="scientific">Agrilus planipennis</name>
    <name type="common">Emerald ash borer</name>
    <name type="synonym">Agrilus marcopoli</name>
    <dbReference type="NCBI Taxonomy" id="224129"/>
    <lineage>
        <taxon>Eukaryota</taxon>
        <taxon>Metazoa</taxon>
        <taxon>Ecdysozoa</taxon>
        <taxon>Arthropoda</taxon>
        <taxon>Hexapoda</taxon>
        <taxon>Insecta</taxon>
        <taxon>Pterygota</taxon>
        <taxon>Neoptera</taxon>
        <taxon>Endopterygota</taxon>
        <taxon>Coleoptera</taxon>
        <taxon>Polyphaga</taxon>
        <taxon>Elateriformia</taxon>
        <taxon>Buprestoidea</taxon>
        <taxon>Buprestidae</taxon>
        <taxon>Agrilinae</taxon>
        <taxon>Agrilus</taxon>
    </lineage>
</organism>
<dbReference type="PANTHER" id="PTHR47331:SF5">
    <property type="entry name" value="RIBONUCLEASE H"/>
    <property type="match status" value="1"/>
</dbReference>
<feature type="chain" id="PRO_5010721809" evidence="1">
    <location>
        <begin position="28"/>
        <end position="201"/>
    </location>
</feature>